<comment type="caution">
    <text evidence="5">The sequence shown here is derived from an EMBL/GenBank/DDBJ whole genome shotgun (WGS) entry which is preliminary data.</text>
</comment>
<organism evidence="5 6">
    <name type="scientific">Salininema proteolyticum</name>
    <dbReference type="NCBI Taxonomy" id="1607685"/>
    <lineage>
        <taxon>Bacteria</taxon>
        <taxon>Bacillati</taxon>
        <taxon>Actinomycetota</taxon>
        <taxon>Actinomycetes</taxon>
        <taxon>Glycomycetales</taxon>
        <taxon>Glycomycetaceae</taxon>
        <taxon>Salininema</taxon>
    </lineage>
</organism>
<dbReference type="Pfam" id="PF00392">
    <property type="entry name" value="GntR"/>
    <property type="match status" value="1"/>
</dbReference>
<feature type="domain" description="HTH gntR-type" evidence="4">
    <location>
        <begin position="6"/>
        <end position="74"/>
    </location>
</feature>
<gene>
    <name evidence="5" type="ORF">ACFPET_16750</name>
</gene>
<evidence type="ECO:0000259" key="4">
    <source>
        <dbReference type="PROSITE" id="PS50949"/>
    </source>
</evidence>
<dbReference type="PANTHER" id="PTHR38445:SF10">
    <property type="entry name" value="GNTR-FAMILY TRANSCRIPTIONAL REGULATOR"/>
    <property type="match status" value="1"/>
</dbReference>
<dbReference type="SUPFAM" id="SSF46785">
    <property type="entry name" value="Winged helix' DNA-binding domain"/>
    <property type="match status" value="1"/>
</dbReference>
<protein>
    <submittedName>
        <fullName evidence="5">GntR family transcriptional regulator</fullName>
    </submittedName>
</protein>
<name>A0ABV8U1H8_9ACTN</name>
<dbReference type="CDD" id="cd07377">
    <property type="entry name" value="WHTH_GntR"/>
    <property type="match status" value="1"/>
</dbReference>
<sequence length="124" mass="14257">MFQEDVPIYRQIVDEIKQAIVRGSMRPGEKLMSTNEYAAFYKINPATVQKAFRELVDEGFIYKRRGIGMFIADDSADRLVERSKEEFFATVLPRLLDEARAVGIGVEDIVAYLRSHAEPVKEER</sequence>
<keyword evidence="1" id="KW-0805">Transcription regulation</keyword>
<dbReference type="InterPro" id="IPR036388">
    <property type="entry name" value="WH-like_DNA-bd_sf"/>
</dbReference>
<dbReference type="Gene3D" id="1.10.10.10">
    <property type="entry name" value="Winged helix-like DNA-binding domain superfamily/Winged helix DNA-binding domain"/>
    <property type="match status" value="1"/>
</dbReference>
<evidence type="ECO:0000256" key="2">
    <source>
        <dbReference type="ARBA" id="ARBA00023125"/>
    </source>
</evidence>
<proteinExistence type="predicted"/>
<evidence type="ECO:0000313" key="6">
    <source>
        <dbReference type="Proteomes" id="UP001595823"/>
    </source>
</evidence>
<dbReference type="EMBL" id="JBHSDK010000023">
    <property type="protein sequence ID" value="MFC4336852.1"/>
    <property type="molecule type" value="Genomic_DNA"/>
</dbReference>
<evidence type="ECO:0000313" key="5">
    <source>
        <dbReference type="EMBL" id="MFC4336852.1"/>
    </source>
</evidence>
<evidence type="ECO:0000256" key="1">
    <source>
        <dbReference type="ARBA" id="ARBA00023015"/>
    </source>
</evidence>
<accession>A0ABV8U1H8</accession>
<keyword evidence="2" id="KW-0238">DNA-binding</keyword>
<dbReference type="InterPro" id="IPR036390">
    <property type="entry name" value="WH_DNA-bd_sf"/>
</dbReference>
<dbReference type="InterPro" id="IPR000524">
    <property type="entry name" value="Tscrpt_reg_HTH_GntR"/>
</dbReference>
<keyword evidence="6" id="KW-1185">Reference proteome</keyword>
<dbReference type="SMART" id="SM00345">
    <property type="entry name" value="HTH_GNTR"/>
    <property type="match status" value="1"/>
</dbReference>
<reference evidence="6" key="1">
    <citation type="journal article" date="2019" name="Int. J. Syst. Evol. Microbiol.">
        <title>The Global Catalogue of Microorganisms (GCM) 10K type strain sequencing project: providing services to taxonomists for standard genome sequencing and annotation.</title>
        <authorList>
            <consortium name="The Broad Institute Genomics Platform"/>
            <consortium name="The Broad Institute Genome Sequencing Center for Infectious Disease"/>
            <person name="Wu L."/>
            <person name="Ma J."/>
        </authorList>
    </citation>
    <scope>NUCLEOTIDE SEQUENCE [LARGE SCALE GENOMIC DNA]</scope>
    <source>
        <strain evidence="6">IBRC-M 10908</strain>
    </source>
</reference>
<evidence type="ECO:0000256" key="3">
    <source>
        <dbReference type="ARBA" id="ARBA00023163"/>
    </source>
</evidence>
<dbReference type="Proteomes" id="UP001595823">
    <property type="component" value="Unassembled WGS sequence"/>
</dbReference>
<dbReference type="PROSITE" id="PS50949">
    <property type="entry name" value="HTH_GNTR"/>
    <property type="match status" value="1"/>
</dbReference>
<dbReference type="RefSeq" id="WP_380623211.1">
    <property type="nucleotide sequence ID" value="NZ_JBHSDK010000023.1"/>
</dbReference>
<dbReference type="PANTHER" id="PTHR38445">
    <property type="entry name" value="HTH-TYPE TRANSCRIPTIONAL REPRESSOR YTRA"/>
    <property type="match status" value="1"/>
</dbReference>
<keyword evidence="3" id="KW-0804">Transcription</keyword>